<feature type="domain" description="Gnk2-homologous" evidence="3">
    <location>
        <begin position="4"/>
        <end position="112"/>
    </location>
</feature>
<reference evidence="4 5" key="1">
    <citation type="journal article" date="2019" name="Genome Biol. Evol.">
        <title>Insights into the evolution of the New World diploid cottons (Gossypium, subgenus Houzingenia) based on genome sequencing.</title>
        <authorList>
            <person name="Grover C.E."/>
            <person name="Arick M.A. 2nd"/>
            <person name="Thrash A."/>
            <person name="Conover J.L."/>
            <person name="Sanders W.S."/>
            <person name="Peterson D.G."/>
            <person name="Frelichowski J.E."/>
            <person name="Scheffler J.A."/>
            <person name="Scheffler B.E."/>
            <person name="Wendel J.F."/>
        </authorList>
    </citation>
    <scope>NUCLEOTIDE SEQUENCE [LARGE SCALE GENOMIC DNA]</scope>
    <source>
        <strain evidence="4">5</strain>
        <tissue evidence="4">Leaf</tissue>
    </source>
</reference>
<sequence length="199" mass="22241">MLELYATTFVHNNRNITSNLPQFDTIWESLMDSVVTKASNGSSTLKYATRKVNFTASKTIYALTQCNPKLAHNDCDSCLRELASFYKVCCHQKQGARIQNPNCWLGWDLHGFYVPNPATTALSLSPPLALGTPLTIIKEDKEDTQEVQLLDLVSGSVPHENLSGDFNLENVRRSLDFPSIRLDILQATTNNFCDENKLG</sequence>
<dbReference type="AlphaFoldDB" id="A0A7J9CIJ0"/>
<dbReference type="OrthoDB" id="4062651at2759"/>
<name>A0A7J9CIJ0_GOSGO</name>
<dbReference type="PANTHER" id="PTHR32099:SF92">
    <property type="entry name" value="CYSTEINE-RICH RECEPTOR-LIKE PROTEIN KINASE 11"/>
    <property type="match status" value="1"/>
</dbReference>
<keyword evidence="1" id="KW-0732">Signal</keyword>
<evidence type="ECO:0000256" key="2">
    <source>
        <dbReference type="ARBA" id="ARBA00022737"/>
    </source>
</evidence>
<accession>A0A7J9CIJ0</accession>
<dbReference type="FunFam" id="3.30.430.20:FF:000007">
    <property type="entry name" value="Cysteine-rich receptor-like protein kinase 11"/>
    <property type="match status" value="1"/>
</dbReference>
<dbReference type="InterPro" id="IPR038408">
    <property type="entry name" value="GNK2_sf"/>
</dbReference>
<dbReference type="PANTHER" id="PTHR32099">
    <property type="entry name" value="CYSTEINE-RICH REPEAT SECRETORY PROTEIN"/>
    <property type="match status" value="1"/>
</dbReference>
<dbReference type="Gene3D" id="3.30.430.20">
    <property type="entry name" value="Gnk2 domain, C-X8-C-X2-C motif"/>
    <property type="match status" value="1"/>
</dbReference>
<dbReference type="InterPro" id="IPR002902">
    <property type="entry name" value="GNK2"/>
</dbReference>
<protein>
    <recommendedName>
        <fullName evidence="3">Gnk2-homologous domain-containing protein</fullName>
    </recommendedName>
</protein>
<proteinExistence type="predicted"/>
<dbReference type="PROSITE" id="PS51473">
    <property type="entry name" value="GNK2"/>
    <property type="match status" value="1"/>
</dbReference>
<evidence type="ECO:0000256" key="1">
    <source>
        <dbReference type="ARBA" id="ARBA00022729"/>
    </source>
</evidence>
<dbReference type="Proteomes" id="UP000593579">
    <property type="component" value="Unassembled WGS sequence"/>
</dbReference>
<dbReference type="CDD" id="cd23509">
    <property type="entry name" value="Gnk2-like"/>
    <property type="match status" value="1"/>
</dbReference>
<dbReference type="Pfam" id="PF01657">
    <property type="entry name" value="Stress-antifung"/>
    <property type="match status" value="1"/>
</dbReference>
<comment type="caution">
    <text evidence="4">The sequence shown here is derived from an EMBL/GenBank/DDBJ whole genome shotgun (WGS) entry which is preliminary data.</text>
</comment>
<gene>
    <name evidence="4" type="ORF">Gogos_004806</name>
</gene>
<keyword evidence="2" id="KW-0677">Repeat</keyword>
<evidence type="ECO:0000259" key="3">
    <source>
        <dbReference type="PROSITE" id="PS51473"/>
    </source>
</evidence>
<evidence type="ECO:0000313" key="4">
    <source>
        <dbReference type="EMBL" id="MBA0747945.1"/>
    </source>
</evidence>
<keyword evidence="5" id="KW-1185">Reference proteome</keyword>
<evidence type="ECO:0000313" key="5">
    <source>
        <dbReference type="Proteomes" id="UP000593579"/>
    </source>
</evidence>
<dbReference type="EMBL" id="JABEZY010000010">
    <property type="protein sequence ID" value="MBA0747945.1"/>
    <property type="molecule type" value="Genomic_DNA"/>
</dbReference>
<organism evidence="4 5">
    <name type="scientific">Gossypium gossypioides</name>
    <name type="common">Mexican cotton</name>
    <name type="synonym">Selera gossypioides</name>
    <dbReference type="NCBI Taxonomy" id="34282"/>
    <lineage>
        <taxon>Eukaryota</taxon>
        <taxon>Viridiplantae</taxon>
        <taxon>Streptophyta</taxon>
        <taxon>Embryophyta</taxon>
        <taxon>Tracheophyta</taxon>
        <taxon>Spermatophyta</taxon>
        <taxon>Magnoliopsida</taxon>
        <taxon>eudicotyledons</taxon>
        <taxon>Gunneridae</taxon>
        <taxon>Pentapetalae</taxon>
        <taxon>rosids</taxon>
        <taxon>malvids</taxon>
        <taxon>Malvales</taxon>
        <taxon>Malvaceae</taxon>
        <taxon>Malvoideae</taxon>
        <taxon>Gossypium</taxon>
    </lineage>
</organism>